<dbReference type="GO" id="GO:0035091">
    <property type="term" value="F:phosphatidylinositol binding"/>
    <property type="evidence" value="ECO:0007669"/>
    <property type="project" value="InterPro"/>
</dbReference>
<proteinExistence type="predicted"/>
<accession>A0AAD5M8B6</accession>
<reference evidence="1" key="1">
    <citation type="submission" date="2021-12" db="EMBL/GenBank/DDBJ databases">
        <title>Prjna785345.</title>
        <authorList>
            <person name="Rujirawat T."/>
            <person name="Krajaejun T."/>
        </authorList>
    </citation>
    <scope>NUCLEOTIDE SEQUENCE</scope>
    <source>
        <strain evidence="1">Pi057C3</strain>
    </source>
</reference>
<dbReference type="CDD" id="cd06093">
    <property type="entry name" value="PX_domain"/>
    <property type="match status" value="1"/>
</dbReference>
<evidence type="ECO:0008006" key="3">
    <source>
        <dbReference type="Google" id="ProtNLM"/>
    </source>
</evidence>
<dbReference type="AlphaFoldDB" id="A0AAD5M8B6"/>
<protein>
    <recommendedName>
        <fullName evidence="3">PX domain-containing protein</fullName>
    </recommendedName>
</protein>
<name>A0AAD5M8B6_PYTIN</name>
<dbReference type="EMBL" id="JAKCXM010000031">
    <property type="protein sequence ID" value="KAJ0406561.1"/>
    <property type="molecule type" value="Genomic_DNA"/>
</dbReference>
<dbReference type="Gene3D" id="3.30.1520.10">
    <property type="entry name" value="Phox-like domain"/>
    <property type="match status" value="1"/>
</dbReference>
<evidence type="ECO:0000313" key="2">
    <source>
        <dbReference type="Proteomes" id="UP001209570"/>
    </source>
</evidence>
<dbReference type="InterPro" id="IPR036871">
    <property type="entry name" value="PX_dom_sf"/>
</dbReference>
<dbReference type="SUPFAM" id="SSF64268">
    <property type="entry name" value="PX domain"/>
    <property type="match status" value="1"/>
</dbReference>
<dbReference type="Proteomes" id="UP001209570">
    <property type="component" value="Unassembled WGS sequence"/>
</dbReference>
<gene>
    <name evidence="1" type="ORF">P43SY_004450</name>
</gene>
<comment type="caution">
    <text evidence="1">The sequence shown here is derived from an EMBL/GenBank/DDBJ whole genome shotgun (WGS) entry which is preliminary data.</text>
</comment>
<evidence type="ECO:0000313" key="1">
    <source>
        <dbReference type="EMBL" id="KAJ0406561.1"/>
    </source>
</evidence>
<sequence length="201" mass="22691">MASMPLPTTLAPLRHMDSVYTAPLRASTAVRAPGRALRLIDHIDINRVVIRDGVTYYVLEIYDDRSVRQPKSSAQREVDTKDHTVISVSSAIPTYTVEKRFSEFEALRNKLLVCFENLHPGQCSYCDAFLDFLAQSSTQPGLVVKMTTRAGQRKAILRNFINEVVRLAIGGDDRDNESKVDCDGWSFIPSIVETFIRERLQ</sequence>
<organism evidence="1 2">
    <name type="scientific">Pythium insidiosum</name>
    <name type="common">Pythiosis disease agent</name>
    <dbReference type="NCBI Taxonomy" id="114742"/>
    <lineage>
        <taxon>Eukaryota</taxon>
        <taxon>Sar</taxon>
        <taxon>Stramenopiles</taxon>
        <taxon>Oomycota</taxon>
        <taxon>Peronosporomycetes</taxon>
        <taxon>Pythiales</taxon>
        <taxon>Pythiaceae</taxon>
        <taxon>Pythium</taxon>
    </lineage>
</organism>
<keyword evidence="2" id="KW-1185">Reference proteome</keyword>